<feature type="domain" description="RagB/SusD" evidence="6">
    <location>
        <begin position="502"/>
        <end position="560"/>
    </location>
</feature>
<gene>
    <name evidence="7" type="ORF">IRJ18_08395</name>
</gene>
<accession>A0ABR9XGI3</accession>
<keyword evidence="3" id="KW-0732">Signal</keyword>
<dbReference type="RefSeq" id="WP_194105741.1">
    <property type="nucleotide sequence ID" value="NZ_JADFFM010000001.1"/>
</dbReference>
<dbReference type="Proteomes" id="UP000632774">
    <property type="component" value="Unassembled WGS sequence"/>
</dbReference>
<dbReference type="Gene3D" id="1.25.40.390">
    <property type="match status" value="1"/>
</dbReference>
<keyword evidence="5" id="KW-0998">Cell outer membrane</keyword>
<name>A0ABR9XGI3_9SPHI</name>
<protein>
    <submittedName>
        <fullName evidence="7">RagB/SusD family nutrient uptake outer membrane protein</fullName>
    </submittedName>
</protein>
<evidence type="ECO:0000256" key="2">
    <source>
        <dbReference type="ARBA" id="ARBA00006275"/>
    </source>
</evidence>
<evidence type="ECO:0000313" key="7">
    <source>
        <dbReference type="EMBL" id="MBE9666376.1"/>
    </source>
</evidence>
<evidence type="ECO:0000256" key="5">
    <source>
        <dbReference type="ARBA" id="ARBA00023237"/>
    </source>
</evidence>
<sequence length="596" mass="67038">MKKISIKIVYKTLLVSTLLTTFSCKKVFDVKPQDQVDITNNYRNVYDANAAVIGIYGQFQTLADRYIILNELRADLMSPTANADQYLRQLNEHAETTDNPWADPRPFYKIILNCNDAMANFDKMVADGRMTSSDYQQRYSDVGAIRSWLYLQLGIQFGSVPYVTDPLTSIDDLKDASKFPKISFDQLLTNLIAFMGDGKRYLDVYSTSVSTTGATNTSLNTTVDGYATNLFFINKRCLLGDLYLWHGDYKLASAQYHYVCELGSLSTNGSWLYDQYLVQNGDGNNHVDIYYGNSTDERTLVDNNNGGWRAIFGGGVGTLTGQEWIWSIPFDKNFLPQDPFVNLFSNTGGSYLLTTSQLALDNWNSQTQQNGLPYDARKLISVRTINGQPVIMKQLYYNVDATSFLPTSVLQKQGRWLLYRGATNMLHFAEAACNDATLGTSGVKLAYALTNVGVTRVYDNTWPAASSLPTDRTNIEQTFLDAPYNLDGRNGETPYYRGLWYRQVGSRTRAYLQPLPAALASDKLGMETAIIDEDGLELAFEGQRWGDLMRVALRRKDPAFLADKVYNKLLRDGNGNAAAVRTKLMNTANWYMPFKL</sequence>
<dbReference type="Pfam" id="PF07980">
    <property type="entry name" value="SusD_RagB"/>
    <property type="match status" value="1"/>
</dbReference>
<evidence type="ECO:0000259" key="6">
    <source>
        <dbReference type="Pfam" id="PF07980"/>
    </source>
</evidence>
<comment type="caution">
    <text evidence="7">The sequence shown here is derived from an EMBL/GenBank/DDBJ whole genome shotgun (WGS) entry which is preliminary data.</text>
</comment>
<dbReference type="InterPro" id="IPR012944">
    <property type="entry name" value="SusD_RagB_dom"/>
</dbReference>
<keyword evidence="4" id="KW-0472">Membrane</keyword>
<dbReference type="SUPFAM" id="SSF48452">
    <property type="entry name" value="TPR-like"/>
    <property type="match status" value="1"/>
</dbReference>
<dbReference type="PROSITE" id="PS51257">
    <property type="entry name" value="PROKAR_LIPOPROTEIN"/>
    <property type="match status" value="1"/>
</dbReference>
<comment type="subcellular location">
    <subcellularLocation>
        <location evidence="1">Cell outer membrane</location>
    </subcellularLocation>
</comment>
<reference evidence="7 8" key="1">
    <citation type="submission" date="2020-10" db="EMBL/GenBank/DDBJ databases">
        <title>Mucilaginibacter mali sp. nov., isolated from rhizosphere soil of apple orchard.</title>
        <authorList>
            <person name="Lee J.-S."/>
            <person name="Kim H.S."/>
            <person name="Kim J.-S."/>
        </authorList>
    </citation>
    <scope>NUCLEOTIDE SEQUENCE [LARGE SCALE GENOMIC DNA]</scope>
    <source>
        <strain evidence="7 8">KCTC 23157</strain>
    </source>
</reference>
<dbReference type="EMBL" id="JADFFM010000001">
    <property type="protein sequence ID" value="MBE9666376.1"/>
    <property type="molecule type" value="Genomic_DNA"/>
</dbReference>
<proteinExistence type="inferred from homology"/>
<evidence type="ECO:0000256" key="3">
    <source>
        <dbReference type="ARBA" id="ARBA00022729"/>
    </source>
</evidence>
<organism evidence="7 8">
    <name type="scientific">Mucilaginibacter boryungensis</name>
    <dbReference type="NCBI Taxonomy" id="768480"/>
    <lineage>
        <taxon>Bacteria</taxon>
        <taxon>Pseudomonadati</taxon>
        <taxon>Bacteroidota</taxon>
        <taxon>Sphingobacteriia</taxon>
        <taxon>Sphingobacteriales</taxon>
        <taxon>Sphingobacteriaceae</taxon>
        <taxon>Mucilaginibacter</taxon>
    </lineage>
</organism>
<keyword evidence="8" id="KW-1185">Reference proteome</keyword>
<evidence type="ECO:0000256" key="4">
    <source>
        <dbReference type="ARBA" id="ARBA00023136"/>
    </source>
</evidence>
<dbReference type="InterPro" id="IPR011990">
    <property type="entry name" value="TPR-like_helical_dom_sf"/>
</dbReference>
<comment type="similarity">
    <text evidence="2">Belongs to the SusD family.</text>
</comment>
<evidence type="ECO:0000313" key="8">
    <source>
        <dbReference type="Proteomes" id="UP000632774"/>
    </source>
</evidence>
<evidence type="ECO:0000256" key="1">
    <source>
        <dbReference type="ARBA" id="ARBA00004442"/>
    </source>
</evidence>